<comment type="caution">
    <text evidence="1">The sequence shown here is derived from an EMBL/GenBank/DDBJ whole genome shotgun (WGS) entry which is preliminary data.</text>
</comment>
<proteinExistence type="predicted"/>
<dbReference type="Gene3D" id="1.20.120.330">
    <property type="entry name" value="Nucleotidyltransferases domain 2"/>
    <property type="match status" value="1"/>
</dbReference>
<evidence type="ECO:0000313" key="1">
    <source>
        <dbReference type="EMBL" id="MBC5673739.1"/>
    </source>
</evidence>
<gene>
    <name evidence="1" type="ORF">H8S76_15930</name>
</gene>
<dbReference type="InterPro" id="IPR007530">
    <property type="entry name" value="Aminoglycoside_adenylylTfrase"/>
</dbReference>
<evidence type="ECO:0000313" key="2">
    <source>
        <dbReference type="Proteomes" id="UP000654573"/>
    </source>
</evidence>
<sequence length="51" mass="6212">MVRDQMPYAWRMYHQVVHVELEKMAEWYIAAEHVFSVSTGMSEKRIMMLHK</sequence>
<dbReference type="Proteomes" id="UP000654573">
    <property type="component" value="Unassembled WGS sequence"/>
</dbReference>
<dbReference type="EMBL" id="JACOOU010000007">
    <property type="protein sequence ID" value="MBC5673739.1"/>
    <property type="molecule type" value="Genomic_DNA"/>
</dbReference>
<protein>
    <submittedName>
        <fullName evidence="1">Aminoglycoside 6-adenylyltransferase</fullName>
    </submittedName>
</protein>
<organism evidence="1 2">
    <name type="scientific">Blautia celeris</name>
    <dbReference type="NCBI Taxonomy" id="2763026"/>
    <lineage>
        <taxon>Bacteria</taxon>
        <taxon>Bacillati</taxon>
        <taxon>Bacillota</taxon>
        <taxon>Clostridia</taxon>
        <taxon>Lachnospirales</taxon>
        <taxon>Lachnospiraceae</taxon>
        <taxon>Blautia</taxon>
    </lineage>
</organism>
<keyword evidence="2" id="KW-1185">Reference proteome</keyword>
<accession>A0ABR7FEX5</accession>
<dbReference type="SUPFAM" id="SSF81631">
    <property type="entry name" value="PAP/OAS1 substrate-binding domain"/>
    <property type="match status" value="1"/>
</dbReference>
<reference evidence="1 2" key="1">
    <citation type="submission" date="2020-08" db="EMBL/GenBank/DDBJ databases">
        <title>Genome public.</title>
        <authorList>
            <person name="Liu C."/>
            <person name="Sun Q."/>
        </authorList>
    </citation>
    <scope>NUCLEOTIDE SEQUENCE [LARGE SCALE GENOMIC DNA]</scope>
    <source>
        <strain evidence="1 2">NSJ-34</strain>
    </source>
</reference>
<name>A0ABR7FEX5_9FIRM</name>
<dbReference type="Pfam" id="PF04439">
    <property type="entry name" value="Adenyl_transf"/>
    <property type="match status" value="1"/>
</dbReference>